<evidence type="ECO:0000256" key="8">
    <source>
        <dbReference type="RuleBase" id="RU003953"/>
    </source>
</evidence>
<reference evidence="14" key="1">
    <citation type="journal article" date="2019" name="Int. J. Syst. Evol. Microbiol.">
        <title>The Global Catalogue of Microorganisms (GCM) 10K type strain sequencing project: providing services to taxonomists for standard genome sequencing and annotation.</title>
        <authorList>
            <consortium name="The Broad Institute Genomics Platform"/>
            <consortium name="The Broad Institute Genome Sequencing Center for Infectious Disease"/>
            <person name="Wu L."/>
            <person name="Ma J."/>
        </authorList>
    </citation>
    <scope>NUCLEOTIDE SEQUENCE [LARGE SCALE GENOMIC DNA]</scope>
    <source>
        <strain evidence="14">JCM 17805</strain>
    </source>
</reference>
<evidence type="ECO:0000256" key="9">
    <source>
        <dbReference type="SAM" id="MobiDB-lite"/>
    </source>
</evidence>
<evidence type="ECO:0000256" key="4">
    <source>
        <dbReference type="ARBA" id="ARBA00022840"/>
    </source>
</evidence>
<evidence type="ECO:0000256" key="6">
    <source>
        <dbReference type="ARBA" id="ARBA00023163"/>
    </source>
</evidence>
<keyword evidence="4 7" id="KW-0067">ATP-binding</keyword>
<feature type="domain" description="Polymerase A arginine-rich C-terminal" evidence="11">
    <location>
        <begin position="339"/>
        <end position="458"/>
    </location>
</feature>
<comment type="function">
    <text evidence="7">Adds poly(A) tail to the 3' end of many RNAs, which usually targets these RNAs for decay. Plays a significant role in the global control of gene expression, through influencing the rate of transcript degradation, and in the general RNA quality control.</text>
</comment>
<dbReference type="GO" id="GO:0016779">
    <property type="term" value="F:nucleotidyltransferase activity"/>
    <property type="evidence" value="ECO:0007669"/>
    <property type="project" value="UniProtKB-KW"/>
</dbReference>
<accession>A0ABP8V0M2</accession>
<keyword evidence="6 7" id="KW-0804">Transcription</keyword>
<dbReference type="PANTHER" id="PTHR43051:SF1">
    <property type="entry name" value="POLYNUCLEOTIDE ADENYLYLTRANSFERASE FAMILY PROTEIN"/>
    <property type="match status" value="1"/>
</dbReference>
<dbReference type="EMBL" id="BAABFL010000117">
    <property type="protein sequence ID" value="GAA4649004.1"/>
    <property type="molecule type" value="Genomic_DNA"/>
</dbReference>
<comment type="similarity">
    <text evidence="7 8">Belongs to the tRNA nucleotidyltransferase/poly(A) polymerase family.</text>
</comment>
<keyword evidence="14" id="KW-1185">Reference proteome</keyword>
<feature type="domain" description="tRNA nucleotidyltransferase/poly(A) polymerase RNA and SrmB- binding" evidence="12">
    <location>
        <begin position="225"/>
        <end position="286"/>
    </location>
</feature>
<dbReference type="InterPro" id="IPR032828">
    <property type="entry name" value="PolyA_RNA-bd"/>
</dbReference>
<dbReference type="Pfam" id="PF01743">
    <property type="entry name" value="PolyA_pol"/>
    <property type="match status" value="1"/>
</dbReference>
<sequence length="465" mass="53747">MTGKRSGFIHRLFSYVTGKQSDTQPQAPVPTLSILPRDQHTISRRHISDNALKVLHRLNSHGYQAYLVGGCIRDLMLDLHPKDFDIATSATPEEVRGLFRNSRIIGRRFKLIHVVFGREVIEVATFRASHRAEDDEHDSSISHHSQKGRILRDNVYGTIEDDAIRRDFTMNSLYYTTTDFSIHDYCGGVQDIHNRVIRLIGDPETRYREDPVRMLRAIRFAAKLDFHIADNTTAPIATLAHLLKDIPAARLFDEVLKLFLSGHAESTYYLLQDYHLFESLFPATQASLKEAPESEQIIINALHNTDLRIQEDKPVTPAFFFAAMLWPALIRLRDRYQNEGMPPVPALQQAATQVISQQCRRTAIPKRFTIPMREIWEMQSRLERRQPRRVDELATHPRFRAAYDFLLLREQSGETIGDAGQWWTDYQASSQDDDRQALLKQLHSVPGNKRKRRRRRPRKRPGNTA</sequence>
<dbReference type="Gene3D" id="1.10.3090.10">
    <property type="entry name" value="cca-adding enzyme, domain 2"/>
    <property type="match status" value="1"/>
</dbReference>
<dbReference type="InterPro" id="IPR043519">
    <property type="entry name" value="NT_sf"/>
</dbReference>
<keyword evidence="2 7" id="KW-0808">Transferase</keyword>
<keyword evidence="3 7" id="KW-0547">Nucleotide-binding</keyword>
<protein>
    <recommendedName>
        <fullName evidence="7">Poly(A) polymerase I</fullName>
        <shortName evidence="7">PAP I</shortName>
        <ecNumber evidence="7">2.7.7.19</ecNumber>
    </recommendedName>
</protein>
<dbReference type="NCBIfam" id="TIGR01942">
    <property type="entry name" value="pcnB"/>
    <property type="match status" value="1"/>
</dbReference>
<proteinExistence type="inferred from homology"/>
<dbReference type="InterPro" id="IPR052191">
    <property type="entry name" value="tRNA_ntf/polyA_polymerase_I"/>
</dbReference>
<dbReference type="HAMAP" id="MF_00957">
    <property type="entry name" value="PolyA_pol"/>
    <property type="match status" value="1"/>
</dbReference>
<keyword evidence="5 7" id="KW-0694">RNA-binding</keyword>
<evidence type="ECO:0000256" key="7">
    <source>
        <dbReference type="HAMAP-Rule" id="MF_00957"/>
    </source>
</evidence>
<feature type="active site" evidence="7">
    <location>
        <position position="167"/>
    </location>
</feature>
<dbReference type="InterPro" id="IPR025866">
    <property type="entry name" value="PolyA_pol_arg_C_dom"/>
</dbReference>
<dbReference type="Gene3D" id="3.30.460.10">
    <property type="entry name" value="Beta Polymerase, domain 2"/>
    <property type="match status" value="1"/>
</dbReference>
<gene>
    <name evidence="7" type="primary">pcnB</name>
    <name evidence="13" type="ORF">GCM10023116_12780</name>
</gene>
<dbReference type="CDD" id="cd05398">
    <property type="entry name" value="NT_ClassII-CCAase"/>
    <property type="match status" value="1"/>
</dbReference>
<feature type="region of interest" description="Disordered" evidence="9">
    <location>
        <begin position="433"/>
        <end position="465"/>
    </location>
</feature>
<organism evidence="13 14">
    <name type="scientific">Kistimonas scapharcae</name>
    <dbReference type="NCBI Taxonomy" id="1036133"/>
    <lineage>
        <taxon>Bacteria</taxon>
        <taxon>Pseudomonadati</taxon>
        <taxon>Pseudomonadota</taxon>
        <taxon>Gammaproteobacteria</taxon>
        <taxon>Oceanospirillales</taxon>
        <taxon>Endozoicomonadaceae</taxon>
        <taxon>Kistimonas</taxon>
    </lineage>
</organism>
<dbReference type="SUPFAM" id="SSF81301">
    <property type="entry name" value="Nucleotidyltransferase"/>
    <property type="match status" value="1"/>
</dbReference>
<evidence type="ECO:0000256" key="1">
    <source>
        <dbReference type="ARBA" id="ARBA00022664"/>
    </source>
</evidence>
<comment type="caution">
    <text evidence="13">The sequence shown here is derived from an EMBL/GenBank/DDBJ whole genome shotgun (WGS) entry which is preliminary data.</text>
</comment>
<evidence type="ECO:0000313" key="14">
    <source>
        <dbReference type="Proteomes" id="UP001500604"/>
    </source>
</evidence>
<feature type="active site" evidence="7">
    <location>
        <position position="83"/>
    </location>
</feature>
<evidence type="ECO:0000256" key="5">
    <source>
        <dbReference type="ARBA" id="ARBA00022884"/>
    </source>
</evidence>
<evidence type="ECO:0000256" key="2">
    <source>
        <dbReference type="ARBA" id="ARBA00022679"/>
    </source>
</evidence>
<dbReference type="PANTHER" id="PTHR43051">
    <property type="entry name" value="POLYNUCLEOTIDE ADENYLYLTRANSFERASE FAMILY PROTEIN"/>
    <property type="match status" value="1"/>
</dbReference>
<feature type="domain" description="Poly A polymerase head" evidence="10">
    <location>
        <begin position="65"/>
        <end position="198"/>
    </location>
</feature>
<feature type="active site" evidence="7">
    <location>
        <position position="85"/>
    </location>
</feature>
<name>A0ABP8V0M2_9GAMM</name>
<evidence type="ECO:0000259" key="10">
    <source>
        <dbReference type="Pfam" id="PF01743"/>
    </source>
</evidence>
<evidence type="ECO:0000259" key="12">
    <source>
        <dbReference type="Pfam" id="PF12627"/>
    </source>
</evidence>
<comment type="catalytic activity">
    <reaction evidence="7">
        <text>RNA(n) + ATP = RNA(n)-3'-adenine ribonucleotide + diphosphate</text>
        <dbReference type="Rhea" id="RHEA:11332"/>
        <dbReference type="Rhea" id="RHEA-COMP:14527"/>
        <dbReference type="Rhea" id="RHEA-COMP:17347"/>
        <dbReference type="ChEBI" id="CHEBI:30616"/>
        <dbReference type="ChEBI" id="CHEBI:33019"/>
        <dbReference type="ChEBI" id="CHEBI:140395"/>
        <dbReference type="ChEBI" id="CHEBI:173115"/>
        <dbReference type="EC" id="2.7.7.19"/>
    </reaction>
</comment>
<keyword evidence="13" id="KW-0548">Nucleotidyltransferase</keyword>
<dbReference type="Pfam" id="PF12627">
    <property type="entry name" value="PolyA_pol_RNAbd"/>
    <property type="match status" value="1"/>
</dbReference>
<feature type="compositionally biased region" description="Basic residues" evidence="9">
    <location>
        <begin position="448"/>
        <end position="465"/>
    </location>
</feature>
<dbReference type="Pfam" id="PF12626">
    <property type="entry name" value="PolyA_pol_arg_C"/>
    <property type="match status" value="1"/>
</dbReference>
<evidence type="ECO:0000313" key="13">
    <source>
        <dbReference type="EMBL" id="GAA4649004.1"/>
    </source>
</evidence>
<dbReference type="Proteomes" id="UP001500604">
    <property type="component" value="Unassembled WGS sequence"/>
</dbReference>
<dbReference type="EC" id="2.7.7.19" evidence="7"/>
<evidence type="ECO:0000256" key="3">
    <source>
        <dbReference type="ARBA" id="ARBA00022741"/>
    </source>
</evidence>
<dbReference type="SUPFAM" id="SSF81891">
    <property type="entry name" value="Poly A polymerase C-terminal region-like"/>
    <property type="match status" value="1"/>
</dbReference>
<evidence type="ECO:0000259" key="11">
    <source>
        <dbReference type="Pfam" id="PF12626"/>
    </source>
</evidence>
<dbReference type="InterPro" id="IPR002646">
    <property type="entry name" value="PolA_pol_head_dom"/>
</dbReference>
<dbReference type="RefSeq" id="WP_345194751.1">
    <property type="nucleotide sequence ID" value="NZ_BAABFL010000117.1"/>
</dbReference>
<keyword evidence="1 7" id="KW-0507">mRNA processing</keyword>
<dbReference type="InterPro" id="IPR010206">
    <property type="entry name" value="PolA_pol_I"/>
</dbReference>